<evidence type="ECO:0000256" key="2">
    <source>
        <dbReference type="ARBA" id="ARBA00012438"/>
    </source>
</evidence>
<evidence type="ECO:0000313" key="10">
    <source>
        <dbReference type="Proteomes" id="UP000198862"/>
    </source>
</evidence>
<feature type="domain" description="Histidine kinase" evidence="8">
    <location>
        <begin position="453"/>
        <end position="669"/>
    </location>
</feature>
<dbReference type="InterPro" id="IPR003661">
    <property type="entry name" value="HisK_dim/P_dom"/>
</dbReference>
<dbReference type="Pfam" id="PF07695">
    <property type="entry name" value="7TMR-DISM_7TM"/>
    <property type="match status" value="1"/>
</dbReference>
<evidence type="ECO:0000313" key="9">
    <source>
        <dbReference type="EMBL" id="SFC01819.1"/>
    </source>
</evidence>
<dbReference type="Pfam" id="PF00512">
    <property type="entry name" value="HisKA"/>
    <property type="match status" value="1"/>
</dbReference>
<protein>
    <recommendedName>
        <fullName evidence="2">histidine kinase</fullName>
        <ecNumber evidence="2">2.7.13.3</ecNumber>
    </recommendedName>
</protein>
<feature type="transmembrane region" description="Helical" evidence="7">
    <location>
        <begin position="334"/>
        <end position="359"/>
    </location>
</feature>
<evidence type="ECO:0000256" key="3">
    <source>
        <dbReference type="ARBA" id="ARBA00022553"/>
    </source>
</evidence>
<dbReference type="SUPFAM" id="SSF55874">
    <property type="entry name" value="ATPase domain of HSP90 chaperone/DNA topoisomerase II/histidine kinase"/>
    <property type="match status" value="1"/>
</dbReference>
<dbReference type="InterPro" id="IPR036890">
    <property type="entry name" value="HATPase_C_sf"/>
</dbReference>
<keyword evidence="3" id="KW-0597">Phosphoprotein</keyword>
<dbReference type="GO" id="GO:0004721">
    <property type="term" value="F:phosphoprotein phosphatase activity"/>
    <property type="evidence" value="ECO:0007669"/>
    <property type="project" value="TreeGrafter"/>
</dbReference>
<keyword evidence="5 9" id="KW-0418">Kinase</keyword>
<evidence type="ECO:0000259" key="8">
    <source>
        <dbReference type="PROSITE" id="PS50109"/>
    </source>
</evidence>
<dbReference type="CDD" id="cd00082">
    <property type="entry name" value="HisKA"/>
    <property type="match status" value="1"/>
</dbReference>
<dbReference type="RefSeq" id="WP_091980038.1">
    <property type="nucleotide sequence ID" value="NZ_FOLO01000003.1"/>
</dbReference>
<keyword evidence="7" id="KW-0472">Membrane</keyword>
<keyword evidence="7" id="KW-0812">Transmembrane</keyword>
<evidence type="ECO:0000256" key="7">
    <source>
        <dbReference type="SAM" id="Phobius"/>
    </source>
</evidence>
<dbReference type="GO" id="GO:0000155">
    <property type="term" value="F:phosphorelay sensor kinase activity"/>
    <property type="evidence" value="ECO:0007669"/>
    <property type="project" value="InterPro"/>
</dbReference>
<gene>
    <name evidence="9" type="ORF">SAMN02745724_00733</name>
</gene>
<organism evidence="9 10">
    <name type="scientific">Pseudoalteromonas denitrificans DSM 6059</name>
    <dbReference type="NCBI Taxonomy" id="1123010"/>
    <lineage>
        <taxon>Bacteria</taxon>
        <taxon>Pseudomonadati</taxon>
        <taxon>Pseudomonadota</taxon>
        <taxon>Gammaproteobacteria</taxon>
        <taxon>Alteromonadales</taxon>
        <taxon>Pseudoalteromonadaceae</taxon>
        <taxon>Pseudoalteromonas</taxon>
    </lineage>
</organism>
<feature type="transmembrane region" description="Helical" evidence="7">
    <location>
        <begin position="365"/>
        <end position="390"/>
    </location>
</feature>
<dbReference type="AlphaFoldDB" id="A0A1I1FQI1"/>
<dbReference type="InterPro" id="IPR005467">
    <property type="entry name" value="His_kinase_dom"/>
</dbReference>
<dbReference type="PANTHER" id="PTHR45453:SF1">
    <property type="entry name" value="PHOSPHATE REGULON SENSOR PROTEIN PHOR"/>
    <property type="match status" value="1"/>
</dbReference>
<dbReference type="GO" id="GO:0005886">
    <property type="term" value="C:plasma membrane"/>
    <property type="evidence" value="ECO:0007669"/>
    <property type="project" value="TreeGrafter"/>
</dbReference>
<evidence type="ECO:0000256" key="6">
    <source>
        <dbReference type="ARBA" id="ARBA00023012"/>
    </source>
</evidence>
<dbReference type="InterPro" id="IPR036097">
    <property type="entry name" value="HisK_dim/P_sf"/>
</dbReference>
<name>A0A1I1FQI1_9GAMM</name>
<evidence type="ECO:0000256" key="1">
    <source>
        <dbReference type="ARBA" id="ARBA00000085"/>
    </source>
</evidence>
<accession>A0A1I1FQI1</accession>
<dbReference type="Gene3D" id="1.10.287.130">
    <property type="match status" value="1"/>
</dbReference>
<dbReference type="PRINTS" id="PR00344">
    <property type="entry name" value="BCTRLSENSOR"/>
</dbReference>
<dbReference type="SMART" id="SM00387">
    <property type="entry name" value="HATPase_c"/>
    <property type="match status" value="1"/>
</dbReference>
<dbReference type="InterPro" id="IPR004358">
    <property type="entry name" value="Sig_transdc_His_kin-like_C"/>
</dbReference>
<dbReference type="EC" id="2.7.13.3" evidence="2"/>
<dbReference type="PROSITE" id="PS50109">
    <property type="entry name" value="HIS_KIN"/>
    <property type="match status" value="1"/>
</dbReference>
<dbReference type="InterPro" id="IPR011623">
    <property type="entry name" value="7TMR_DISM_rcpt_extracell_dom1"/>
</dbReference>
<sequence>MSLQFARNLLTVFIAIFLIHKNVNAQNIIDEKLLDGFVLAPYVSFVYSEADSPKDLLQQKPKFKPLAAKNFTSTTKRVWYKIEFEISKKYTQPLFIQTQFPNAPYLKAFHSTHSSSHPNKWNLVFDDEKTFNKRGYSHPLQTFKFTPKNSKKIIMLVAYENMINVPLNFKLYNENNLQQASVKHVISNSIFIILCLVISLFSLIYILLKPEIKVIAFTLFSTLIALYLSETSGFNYQYVWPEIPKINTFMPPILINLLYVSYLYFTMHIFDLKRKSTFLYRAYYALIVFTTILFGTCLITDSIQIAVSIAILTAPLPLFTAIWAVKNKLWASKFFLFGCICNVLLNNIIAGLFALNIFYSPNINVLFFTKIGFIVEIFAFTAALLSYAWSVQQKLLNIERINIENEKSLHLIEVENRELVAQKALEQQKQAHLQHNADLMQEMLDSKNKFLVDVSHELRTPLTILKLQVELLQNGLEEDLKSSYQKLALKVFDMETFISNLYQLGQLDINAVNLSYSHIDIAMVLNLWSKEFSDSAKERNLVWSFENYLPEQLVLSLDISKLKSVLDHLVNNALRYTHSPGQIKLTAKIDNKNLIIALEDSSPGINGSEYDLIFERLYRVETSRNRKTGGAGLGLAICKGLMAAQKGEISAVSSDLGGVKMVITLTSHINQTLKNDLLDTNNSLLHI</sequence>
<dbReference type="EMBL" id="FOLO01000003">
    <property type="protein sequence ID" value="SFC01819.1"/>
    <property type="molecule type" value="Genomic_DNA"/>
</dbReference>
<dbReference type="SUPFAM" id="SSF47384">
    <property type="entry name" value="Homodimeric domain of signal transducing histidine kinase"/>
    <property type="match status" value="1"/>
</dbReference>
<feature type="transmembrane region" description="Helical" evidence="7">
    <location>
        <begin position="305"/>
        <end position="325"/>
    </location>
</feature>
<feature type="transmembrane region" description="Helical" evidence="7">
    <location>
        <begin position="249"/>
        <end position="270"/>
    </location>
</feature>
<dbReference type="InterPro" id="IPR050351">
    <property type="entry name" value="BphY/WalK/GraS-like"/>
</dbReference>
<dbReference type="SMART" id="SM00388">
    <property type="entry name" value="HisKA"/>
    <property type="match status" value="1"/>
</dbReference>
<keyword evidence="10" id="KW-1185">Reference proteome</keyword>
<dbReference type="Gene3D" id="3.30.565.10">
    <property type="entry name" value="Histidine kinase-like ATPase, C-terminal domain"/>
    <property type="match status" value="1"/>
</dbReference>
<dbReference type="Proteomes" id="UP000198862">
    <property type="component" value="Unassembled WGS sequence"/>
</dbReference>
<evidence type="ECO:0000256" key="4">
    <source>
        <dbReference type="ARBA" id="ARBA00022679"/>
    </source>
</evidence>
<keyword evidence="4" id="KW-0808">Transferase</keyword>
<dbReference type="InterPro" id="IPR003594">
    <property type="entry name" value="HATPase_dom"/>
</dbReference>
<keyword evidence="6" id="KW-0902">Two-component regulatory system</keyword>
<keyword evidence="7" id="KW-1133">Transmembrane helix</keyword>
<comment type="catalytic activity">
    <reaction evidence="1">
        <text>ATP + protein L-histidine = ADP + protein N-phospho-L-histidine.</text>
        <dbReference type="EC" id="2.7.13.3"/>
    </reaction>
</comment>
<feature type="transmembrane region" description="Helical" evidence="7">
    <location>
        <begin position="214"/>
        <end position="229"/>
    </location>
</feature>
<reference evidence="9 10" key="1">
    <citation type="submission" date="2016-10" db="EMBL/GenBank/DDBJ databases">
        <authorList>
            <person name="de Groot N.N."/>
        </authorList>
    </citation>
    <scope>NUCLEOTIDE SEQUENCE [LARGE SCALE GENOMIC DNA]</scope>
    <source>
        <strain evidence="9 10">DSM 6059</strain>
    </source>
</reference>
<dbReference type="GO" id="GO:0016036">
    <property type="term" value="P:cellular response to phosphate starvation"/>
    <property type="evidence" value="ECO:0007669"/>
    <property type="project" value="TreeGrafter"/>
</dbReference>
<dbReference type="PANTHER" id="PTHR45453">
    <property type="entry name" value="PHOSPHATE REGULON SENSOR PROTEIN PHOR"/>
    <property type="match status" value="1"/>
</dbReference>
<feature type="transmembrane region" description="Helical" evidence="7">
    <location>
        <begin position="282"/>
        <end position="299"/>
    </location>
</feature>
<proteinExistence type="predicted"/>
<evidence type="ECO:0000256" key="5">
    <source>
        <dbReference type="ARBA" id="ARBA00022777"/>
    </source>
</evidence>
<feature type="transmembrane region" description="Helical" evidence="7">
    <location>
        <begin position="185"/>
        <end position="207"/>
    </location>
</feature>
<dbReference type="OrthoDB" id="9804645at2"/>
<dbReference type="STRING" id="1123010.SAMN02745724_00733"/>
<dbReference type="Pfam" id="PF02518">
    <property type="entry name" value="HATPase_c"/>
    <property type="match status" value="1"/>
</dbReference>